<dbReference type="Gene3D" id="1.20.910.10">
    <property type="entry name" value="Heme oxygenase-like"/>
    <property type="match status" value="1"/>
</dbReference>
<reference evidence="2 3" key="2">
    <citation type="submission" date="2024-11" db="EMBL/GenBank/DDBJ databases">
        <title>Using genomics to understand microbial adaptation to soil warming.</title>
        <authorList>
            <person name="Deangelis K.M. PhD."/>
        </authorList>
    </citation>
    <scope>NUCLEOTIDE SEQUENCE [LARGE SCALE GENOMIC DNA]</scope>
    <source>
        <strain evidence="2 3">GAS97</strain>
    </source>
</reference>
<sequence>MGGYAKIISDHTGKLISRIGQHPFLHRCREGLITEAELKRFLVQQGIYSSHFTRYLCALLGNLEENRHVEMLAANLCEELGLTVESNIPHSRLYRDMLAHFDLSPEQQKPSLGTRRLIDTMFDHCRDRRVARGLGALCLGAEALVPHIYADLIKGFMSIGIPNQWVQFFHIHVGCDDAHADTMRDIMEDIVSDNDDTLALMLSSGTALVEARWGFFDSIVFPDDSGIRGTFNFSLERVL</sequence>
<dbReference type="Proteomes" id="UP001620514">
    <property type="component" value="Unassembled WGS sequence"/>
</dbReference>
<evidence type="ECO:0000313" key="2">
    <source>
        <dbReference type="EMBL" id="MFK4448668.1"/>
    </source>
</evidence>
<dbReference type="InterPro" id="IPR016084">
    <property type="entry name" value="Haem_Oase-like_multi-hlx"/>
</dbReference>
<evidence type="ECO:0000313" key="3">
    <source>
        <dbReference type="Proteomes" id="UP001620514"/>
    </source>
</evidence>
<name>A0ABW8MY46_9BURK</name>
<dbReference type="EC" id="1.3.3.11" evidence="2"/>
<accession>A0ABW8MY46</accession>
<keyword evidence="3" id="KW-1185">Reference proteome</keyword>
<evidence type="ECO:0000256" key="1">
    <source>
        <dbReference type="ARBA" id="ARBA00023002"/>
    </source>
</evidence>
<dbReference type="RefSeq" id="WP_404615141.1">
    <property type="nucleotide sequence ID" value="NZ_JBIYDN010000057.1"/>
</dbReference>
<dbReference type="GO" id="GO:0033732">
    <property type="term" value="F:pyrroloquinoline-quinone synthase activity"/>
    <property type="evidence" value="ECO:0007669"/>
    <property type="project" value="UniProtKB-EC"/>
</dbReference>
<dbReference type="InterPro" id="IPR039068">
    <property type="entry name" value="PqqC-like"/>
</dbReference>
<gene>
    <name evidence="2" type="ORF">ABH943_008712</name>
</gene>
<dbReference type="SMART" id="SM01236">
    <property type="entry name" value="Haem_oxygenase_2"/>
    <property type="match status" value="1"/>
</dbReference>
<protein>
    <submittedName>
        <fullName evidence="2">Pyrroloquinoline-quinone synthase</fullName>
        <ecNumber evidence="2">1.3.3.11</ecNumber>
    </submittedName>
</protein>
<comment type="caution">
    <text evidence="2">The sequence shown here is derived from an EMBL/GenBank/DDBJ whole genome shotgun (WGS) entry which is preliminary data.</text>
</comment>
<dbReference type="PANTHER" id="PTHR40279:SF3">
    <property type="entry name" value="4-AMINOBENZOATE SYNTHASE"/>
    <property type="match status" value="1"/>
</dbReference>
<keyword evidence="1 2" id="KW-0560">Oxidoreductase</keyword>
<dbReference type="SUPFAM" id="SSF48613">
    <property type="entry name" value="Heme oxygenase-like"/>
    <property type="match status" value="1"/>
</dbReference>
<dbReference type="EMBL" id="JBIYDN010000057">
    <property type="protein sequence ID" value="MFK4448668.1"/>
    <property type="molecule type" value="Genomic_DNA"/>
</dbReference>
<reference evidence="2 3" key="1">
    <citation type="submission" date="2024-10" db="EMBL/GenBank/DDBJ databases">
        <authorList>
            <person name="Deangelis K."/>
            <person name="Huntemann M."/>
            <person name="Clum A."/>
            <person name="Wang J."/>
            <person name="Palaniappan K."/>
            <person name="Ritter S."/>
            <person name="Chen I.-M."/>
            <person name="Stamatis D."/>
            <person name="Reddy T."/>
            <person name="O'Malley R."/>
            <person name="Daum C."/>
            <person name="Ng V."/>
            <person name="Ivanova N."/>
            <person name="Kyrpides N."/>
            <person name="Woyke T."/>
        </authorList>
    </citation>
    <scope>NUCLEOTIDE SEQUENCE [LARGE SCALE GENOMIC DNA]</scope>
    <source>
        <strain evidence="2 3">GAS97</strain>
    </source>
</reference>
<dbReference type="PANTHER" id="PTHR40279">
    <property type="entry name" value="PQQC-LIKE PROTEIN"/>
    <property type="match status" value="1"/>
</dbReference>
<proteinExistence type="predicted"/>
<dbReference type="Pfam" id="PF14518">
    <property type="entry name" value="Haem_oxygenas_2"/>
    <property type="match status" value="1"/>
</dbReference>
<organism evidence="2 3">
    <name type="scientific">Caballeronia udeis</name>
    <dbReference type="NCBI Taxonomy" id="1232866"/>
    <lineage>
        <taxon>Bacteria</taxon>
        <taxon>Pseudomonadati</taxon>
        <taxon>Pseudomonadota</taxon>
        <taxon>Betaproteobacteria</taxon>
        <taxon>Burkholderiales</taxon>
        <taxon>Burkholderiaceae</taxon>
        <taxon>Caballeronia</taxon>
    </lineage>
</organism>